<evidence type="ECO:0000313" key="2">
    <source>
        <dbReference type="EMBL" id="MFK2929482.1"/>
    </source>
</evidence>
<dbReference type="RefSeq" id="WP_404535605.1">
    <property type="nucleotide sequence ID" value="NZ_JADIKL010000001.1"/>
</dbReference>
<dbReference type="SUPFAM" id="SSF53790">
    <property type="entry name" value="Tetrapyrrole methylase"/>
    <property type="match status" value="1"/>
</dbReference>
<dbReference type="InterPro" id="IPR000878">
    <property type="entry name" value="4pyrrol_Mease"/>
</dbReference>
<keyword evidence="3" id="KW-1185">Reference proteome</keyword>
<dbReference type="Pfam" id="PF00590">
    <property type="entry name" value="TP_methylase"/>
    <property type="match status" value="1"/>
</dbReference>
<accession>A0ABW8KBI3</accession>
<comment type="caution">
    <text evidence="2">The sequence shown here is derived from an EMBL/GenBank/DDBJ whole genome shotgun (WGS) entry which is preliminary data.</text>
</comment>
<evidence type="ECO:0000259" key="1">
    <source>
        <dbReference type="Pfam" id="PF00590"/>
    </source>
</evidence>
<dbReference type="InterPro" id="IPR035996">
    <property type="entry name" value="4pyrrol_Methylase_sf"/>
</dbReference>
<feature type="domain" description="Tetrapyrrole methylase" evidence="1">
    <location>
        <begin position="23"/>
        <end position="242"/>
    </location>
</feature>
<proteinExistence type="predicted"/>
<protein>
    <recommendedName>
        <fullName evidence="1">Tetrapyrrole methylase domain-containing protein</fullName>
    </recommendedName>
</protein>
<sequence>MVDLLKTAGDGASLLAESNRGRLSCVGLGMTLGSHLTPLARSHIQQADVVFAALSDAIAEEWLKRMHSDVRSLQPYYGEGKPRIKTYREWVALMMDELRAGKRVCGVFYGHPGIFAWSPHKVIEEARAEGYDAHMEPGISAEDCLYADLGFDPGRYGCQHFEASQLLYCDRRIDPAGYLVLWQVGVIGNRSVGRFDNGLAYRALLVELLGKDYPMDHEVIIYRGATLPIERPRIQRITLRELAEVPMTAEETVVLPPAVTLQPNRAMLERLKALDAVTQTGAAA</sequence>
<dbReference type="EMBL" id="JADIKL010000001">
    <property type="protein sequence ID" value="MFK2929482.1"/>
    <property type="molecule type" value="Genomic_DNA"/>
</dbReference>
<organism evidence="2 3">
    <name type="scientific">Dyella agri</name>
    <dbReference type="NCBI Taxonomy" id="1926869"/>
    <lineage>
        <taxon>Bacteria</taxon>
        <taxon>Pseudomonadati</taxon>
        <taxon>Pseudomonadota</taxon>
        <taxon>Gammaproteobacteria</taxon>
        <taxon>Lysobacterales</taxon>
        <taxon>Rhodanobacteraceae</taxon>
        <taxon>Dyella</taxon>
    </lineage>
</organism>
<dbReference type="Proteomes" id="UP001620397">
    <property type="component" value="Unassembled WGS sequence"/>
</dbReference>
<dbReference type="InterPro" id="IPR014777">
    <property type="entry name" value="4pyrrole_Mease_sub1"/>
</dbReference>
<dbReference type="CDD" id="cd19916">
    <property type="entry name" value="OphMA_like"/>
    <property type="match status" value="1"/>
</dbReference>
<name>A0ABW8KBI3_9GAMM</name>
<gene>
    <name evidence="2" type="ORF">ISP14_01645</name>
</gene>
<reference evidence="2 3" key="1">
    <citation type="submission" date="2020-10" db="EMBL/GenBank/DDBJ databases">
        <title>Phylogeny of dyella-like bacteria.</title>
        <authorList>
            <person name="Fu J."/>
        </authorList>
    </citation>
    <scope>NUCLEOTIDE SEQUENCE [LARGE SCALE GENOMIC DNA]</scope>
    <source>
        <strain evidence="2 3">DKC-1</strain>
    </source>
</reference>
<dbReference type="Gene3D" id="3.40.1010.10">
    <property type="entry name" value="Cobalt-precorrin-4 Transmethylase, Domain 1"/>
    <property type="match status" value="1"/>
</dbReference>
<evidence type="ECO:0000313" key="3">
    <source>
        <dbReference type="Proteomes" id="UP001620397"/>
    </source>
</evidence>